<evidence type="ECO:0000256" key="4">
    <source>
        <dbReference type="SAM" id="MobiDB-lite"/>
    </source>
</evidence>
<dbReference type="CDD" id="cd04496">
    <property type="entry name" value="SSB_OBF"/>
    <property type="match status" value="1"/>
</dbReference>
<evidence type="ECO:0000256" key="3">
    <source>
        <dbReference type="RuleBase" id="RU000524"/>
    </source>
</evidence>
<feature type="compositionally biased region" description="Polar residues" evidence="4">
    <location>
        <begin position="120"/>
        <end position="142"/>
    </location>
</feature>
<dbReference type="PROSITE" id="PS50935">
    <property type="entry name" value="SSB"/>
    <property type="match status" value="1"/>
</dbReference>
<dbReference type="Proteomes" id="UP000325957">
    <property type="component" value="Unassembled WGS sequence"/>
</dbReference>
<sequence>MAVNVRDFHVTGNLVDDPKTITTNAGKDMTVFDLAENTRVREGEQWVDGETNYYSVGVSNERLGRNVESSLRKGDRVKVEGTLSSSPFVRNNGEAGINHRVFADDVAPSLRWHTAEPQADGQNANRTAGAVQGQQSPSTQAQGAGADEYAGWTAAAPGSGGLSR</sequence>
<comment type="caution">
    <text evidence="5">The sequence shown here is derived from an EMBL/GenBank/DDBJ whole genome shotgun (WGS) entry which is preliminary data.</text>
</comment>
<name>A0A5J5KXD9_9MICC</name>
<protein>
    <recommendedName>
        <fullName evidence="2 3">Single-stranded DNA-binding protein</fullName>
    </recommendedName>
</protein>
<dbReference type="AlphaFoldDB" id="A0A5J5KXD9"/>
<dbReference type="InterPro" id="IPR012340">
    <property type="entry name" value="NA-bd_OB-fold"/>
</dbReference>
<dbReference type="InterPro" id="IPR011344">
    <property type="entry name" value="ssDNA-bd"/>
</dbReference>
<gene>
    <name evidence="5" type="primary">ssb</name>
    <name evidence="5" type="ORF">FCK90_08635</name>
</gene>
<dbReference type="RefSeq" id="WP_158033905.1">
    <property type="nucleotide sequence ID" value="NZ_ML708617.1"/>
</dbReference>
<keyword evidence="1 2" id="KW-0238">DNA-binding</keyword>
<dbReference type="OrthoDB" id="4427276at2"/>
<dbReference type="Gene3D" id="2.40.50.140">
    <property type="entry name" value="Nucleic acid-binding proteins"/>
    <property type="match status" value="1"/>
</dbReference>
<evidence type="ECO:0000313" key="5">
    <source>
        <dbReference type="EMBL" id="KAA9394172.1"/>
    </source>
</evidence>
<keyword evidence="6" id="KW-1185">Reference proteome</keyword>
<dbReference type="EMBL" id="SZWF01000009">
    <property type="protein sequence ID" value="KAA9394172.1"/>
    <property type="molecule type" value="Genomic_DNA"/>
</dbReference>
<dbReference type="PIRSF" id="PIRSF002070">
    <property type="entry name" value="SSB"/>
    <property type="match status" value="1"/>
</dbReference>
<dbReference type="GO" id="GO:0006260">
    <property type="term" value="P:DNA replication"/>
    <property type="evidence" value="ECO:0007669"/>
    <property type="project" value="InterPro"/>
</dbReference>
<organism evidence="5 6">
    <name type="scientific">Kocuria coralli</name>
    <dbReference type="NCBI Taxonomy" id="1461025"/>
    <lineage>
        <taxon>Bacteria</taxon>
        <taxon>Bacillati</taxon>
        <taxon>Actinomycetota</taxon>
        <taxon>Actinomycetes</taxon>
        <taxon>Micrococcales</taxon>
        <taxon>Micrococcaceae</taxon>
        <taxon>Kocuria</taxon>
    </lineage>
</organism>
<evidence type="ECO:0000313" key="6">
    <source>
        <dbReference type="Proteomes" id="UP000325957"/>
    </source>
</evidence>
<evidence type="ECO:0000256" key="1">
    <source>
        <dbReference type="ARBA" id="ARBA00023125"/>
    </source>
</evidence>
<feature type="region of interest" description="Disordered" evidence="4">
    <location>
        <begin position="120"/>
        <end position="164"/>
    </location>
</feature>
<dbReference type="Pfam" id="PF00436">
    <property type="entry name" value="SSB"/>
    <property type="match status" value="1"/>
</dbReference>
<dbReference type="GO" id="GO:0003697">
    <property type="term" value="F:single-stranded DNA binding"/>
    <property type="evidence" value="ECO:0007669"/>
    <property type="project" value="InterPro"/>
</dbReference>
<dbReference type="NCBIfam" id="TIGR00621">
    <property type="entry name" value="ssb"/>
    <property type="match status" value="1"/>
</dbReference>
<accession>A0A5J5KXD9</accession>
<reference evidence="5 6" key="1">
    <citation type="submission" date="2019-05" db="EMBL/GenBank/DDBJ databases">
        <title>Kocuria coralli sp. nov., a novel actinobacterium isolated from coral reef seawater.</title>
        <authorList>
            <person name="Li J."/>
        </authorList>
    </citation>
    <scope>NUCLEOTIDE SEQUENCE [LARGE SCALE GENOMIC DNA]</scope>
    <source>
        <strain evidence="5 6">SCSIO 13007</strain>
    </source>
</reference>
<dbReference type="SUPFAM" id="SSF50249">
    <property type="entry name" value="Nucleic acid-binding proteins"/>
    <property type="match status" value="1"/>
</dbReference>
<evidence type="ECO:0000256" key="2">
    <source>
        <dbReference type="PIRNR" id="PIRNR002070"/>
    </source>
</evidence>
<dbReference type="InterPro" id="IPR000424">
    <property type="entry name" value="Primosome_PriB/ssb"/>
</dbReference>
<proteinExistence type="predicted"/>